<dbReference type="RefSeq" id="XP_009037086.1">
    <property type="nucleotide sequence ID" value="XM_009038838.1"/>
</dbReference>
<dbReference type="Pfam" id="PF00307">
    <property type="entry name" value="CH"/>
    <property type="match status" value="2"/>
</dbReference>
<dbReference type="InterPro" id="IPR001589">
    <property type="entry name" value="Actinin_actin-bd_CS"/>
</dbReference>
<dbReference type="GO" id="GO:0003779">
    <property type="term" value="F:actin binding"/>
    <property type="evidence" value="ECO:0007669"/>
    <property type="project" value="UniProtKB-KW"/>
</dbReference>
<dbReference type="Gene3D" id="1.10.418.10">
    <property type="entry name" value="Calponin-like domain"/>
    <property type="match status" value="2"/>
</dbReference>
<dbReference type="AlphaFoldDB" id="F0Y9B9"/>
<dbReference type="Proteomes" id="UP000002729">
    <property type="component" value="Unassembled WGS sequence"/>
</dbReference>
<sequence>MAEKRRSLLVDERLGETEWGRMIRSQVTVNQYDQGESIRYEKETFTRWINARLAAAPPPLRNDVVVGDLFLDLRDGLVLYYLVALLSNRASAAVGRPQVGLGSIIAMHNVGLVQKYLMRFLTNERQQLPDASHVVEGKPIAVLSLIWWIISHHTADGFDGDPQAVRCAILGWATRRCARAGLVPEALEQPGGAGATGSKARRKGPAGYFSLSEDRVRDGRVFLALLHATDPNRFPYDPTDDVRRNISKAFERARSAYEVPVLLDAADEGCMRQEPLVLTYLSELRAALPARCAAPKRAGTVNAPPTWPPRRLGALARHVADPWAEECLRERGGWVGDVERMYPYRPTRHVFVAAAAALLKDALAFEEKLGDERDPRTMRRRQAFLSLIKQVAEPGNLRRMWTAREDGSLEALQAALKDAGVGDGRDREALARLLLDPNVLGDAPDAASPLSPRALASSLFGSPGGGGGDTAVADVAARISLPLARRGLGKYARLVAGRARELWSAREAGGVAGVERELEEDPAFGLSEASERGVLASMLLNPTALPFRSDLQAELRAAGLGDFCGLAAKHELQLCAARDYGGASAVAAAAKRYAARDPLDREACGDDARLARFAALVCDARHVLGARRRFDETAAAPPPLRAAAALVWARARARRGLALVRLAMQRRRAGPPESPVLGTESARVLLAVLAALDPAGARPCARRGDYDACTKARGSKKERREFAFARARANYGVPELDASDPRFSHLTEAQDALGLYVSELAAAAGAAGAVGSKRGGWRRIPADDVLGDPGDYSRQLLHFSRASLHAGGDLDGEALEEAKAAVFDAADVSQAFASGAGLLALLAALDAYAPARADAAAARPCPAPTGDGLCGIQPLVWVVLTKLENSLARSHRSRFG</sequence>
<evidence type="ECO:0000259" key="3">
    <source>
        <dbReference type="PROSITE" id="PS50021"/>
    </source>
</evidence>
<dbReference type="OrthoDB" id="6627073at2759"/>
<dbReference type="GeneID" id="20228318"/>
<reference evidence="4 5" key="1">
    <citation type="journal article" date="2011" name="Proc. Natl. Acad. Sci. U.S.A.">
        <title>Niche of harmful alga Aureococcus anophagefferens revealed through ecogenomics.</title>
        <authorList>
            <person name="Gobler C.J."/>
            <person name="Berry D.L."/>
            <person name="Dyhrman S.T."/>
            <person name="Wilhelm S.W."/>
            <person name="Salamov A."/>
            <person name="Lobanov A.V."/>
            <person name="Zhang Y."/>
            <person name="Collier J.L."/>
            <person name="Wurch L.L."/>
            <person name="Kustka A.B."/>
            <person name="Dill B.D."/>
            <person name="Shah M."/>
            <person name="VerBerkmoes N.C."/>
            <person name="Kuo A."/>
            <person name="Terry A."/>
            <person name="Pangilinan J."/>
            <person name="Lindquist E.A."/>
            <person name="Lucas S."/>
            <person name="Paulsen I.T."/>
            <person name="Hattenrath-Lehmann T.K."/>
            <person name="Talmage S.C."/>
            <person name="Walker E.A."/>
            <person name="Koch F."/>
            <person name="Burson A.M."/>
            <person name="Marcoval M.A."/>
            <person name="Tang Y.Z."/>
            <person name="Lecleir G.R."/>
            <person name="Coyne K.J."/>
            <person name="Berg G.M."/>
            <person name="Bertrand E.M."/>
            <person name="Saito M.A."/>
            <person name="Gladyshev V.N."/>
            <person name="Grigoriev I.V."/>
        </authorList>
    </citation>
    <scope>NUCLEOTIDE SEQUENCE [LARGE SCALE GENOMIC DNA]</scope>
    <source>
        <strain evidence="5">CCMP 1984</strain>
    </source>
</reference>
<dbReference type="SUPFAM" id="SSF47576">
    <property type="entry name" value="Calponin-homology domain, CH-domain"/>
    <property type="match status" value="1"/>
</dbReference>
<protein>
    <recommendedName>
        <fullName evidence="3">Calponin-homology (CH) domain-containing protein</fullName>
    </recommendedName>
</protein>
<name>F0Y9B9_AURAN</name>
<evidence type="ECO:0000256" key="2">
    <source>
        <dbReference type="ARBA" id="ARBA00023203"/>
    </source>
</evidence>
<dbReference type="InterPro" id="IPR001715">
    <property type="entry name" value="CH_dom"/>
</dbReference>
<dbReference type="PROSITE" id="PS00019">
    <property type="entry name" value="ACTININ_1"/>
    <property type="match status" value="1"/>
</dbReference>
<accession>F0Y9B9</accession>
<dbReference type="KEGG" id="aaf:AURANDRAFT_71642"/>
<keyword evidence="2" id="KW-0009">Actin-binding</keyword>
<feature type="domain" description="Calponin-homology (CH)" evidence="3">
    <location>
        <begin position="39"/>
        <end position="154"/>
    </location>
</feature>
<keyword evidence="1" id="KW-0677">Repeat</keyword>
<dbReference type="PROSITE" id="PS50021">
    <property type="entry name" value="CH"/>
    <property type="match status" value="1"/>
</dbReference>
<dbReference type="InParanoid" id="F0Y9B9"/>
<evidence type="ECO:0000256" key="1">
    <source>
        <dbReference type="ARBA" id="ARBA00022737"/>
    </source>
</evidence>
<proteinExistence type="predicted"/>
<dbReference type="EMBL" id="GL833128">
    <property type="protein sequence ID" value="EGB08366.1"/>
    <property type="molecule type" value="Genomic_DNA"/>
</dbReference>
<organism evidence="5">
    <name type="scientific">Aureococcus anophagefferens</name>
    <name type="common">Harmful bloom alga</name>
    <dbReference type="NCBI Taxonomy" id="44056"/>
    <lineage>
        <taxon>Eukaryota</taxon>
        <taxon>Sar</taxon>
        <taxon>Stramenopiles</taxon>
        <taxon>Ochrophyta</taxon>
        <taxon>Pelagophyceae</taxon>
        <taxon>Pelagomonadales</taxon>
        <taxon>Pelagomonadaceae</taxon>
        <taxon>Aureococcus</taxon>
    </lineage>
</organism>
<gene>
    <name evidence="4" type="ORF">AURANDRAFT_71642</name>
</gene>
<dbReference type="InterPro" id="IPR036872">
    <property type="entry name" value="CH_dom_sf"/>
</dbReference>
<dbReference type="eggNOG" id="KOG0516">
    <property type="taxonomic scope" value="Eukaryota"/>
</dbReference>
<keyword evidence="5" id="KW-1185">Reference proteome</keyword>
<dbReference type="SMART" id="SM00033">
    <property type="entry name" value="CH"/>
    <property type="match status" value="2"/>
</dbReference>
<evidence type="ECO:0000313" key="4">
    <source>
        <dbReference type="EMBL" id="EGB08366.1"/>
    </source>
</evidence>
<evidence type="ECO:0000313" key="5">
    <source>
        <dbReference type="Proteomes" id="UP000002729"/>
    </source>
</evidence>